<name>A0A9D9DT68_9BACT</name>
<accession>A0A9D9DT68</accession>
<gene>
    <name evidence="2" type="ORF">IAB08_05590</name>
</gene>
<proteinExistence type="predicted"/>
<feature type="region of interest" description="Disordered" evidence="1">
    <location>
        <begin position="63"/>
        <end position="82"/>
    </location>
</feature>
<evidence type="ECO:0000256" key="1">
    <source>
        <dbReference type="SAM" id="MobiDB-lite"/>
    </source>
</evidence>
<dbReference type="AlphaFoldDB" id="A0A9D9DT68"/>
<reference evidence="2" key="2">
    <citation type="journal article" date="2021" name="PeerJ">
        <title>Extensive microbial diversity within the chicken gut microbiome revealed by metagenomics and culture.</title>
        <authorList>
            <person name="Gilroy R."/>
            <person name="Ravi A."/>
            <person name="Getino M."/>
            <person name="Pursley I."/>
            <person name="Horton D.L."/>
            <person name="Alikhan N.F."/>
            <person name="Baker D."/>
            <person name="Gharbi K."/>
            <person name="Hall N."/>
            <person name="Watson M."/>
            <person name="Adriaenssens E.M."/>
            <person name="Foster-Nyarko E."/>
            <person name="Jarju S."/>
            <person name="Secka A."/>
            <person name="Antonio M."/>
            <person name="Oren A."/>
            <person name="Chaudhuri R.R."/>
            <person name="La Ragione R."/>
            <person name="Hildebrand F."/>
            <person name="Pallen M.J."/>
        </authorList>
    </citation>
    <scope>NUCLEOTIDE SEQUENCE</scope>
    <source>
        <strain evidence="2">2889</strain>
    </source>
</reference>
<evidence type="ECO:0000313" key="2">
    <source>
        <dbReference type="EMBL" id="MBO8432747.1"/>
    </source>
</evidence>
<comment type="caution">
    <text evidence="2">The sequence shown here is derived from an EMBL/GenBank/DDBJ whole genome shotgun (WGS) entry which is preliminary data.</text>
</comment>
<organism evidence="2 3">
    <name type="scientific">Candidatus Pullibacteroides excrementavium</name>
    <dbReference type="NCBI Taxonomy" id="2840905"/>
    <lineage>
        <taxon>Bacteria</taxon>
        <taxon>Pseudomonadati</taxon>
        <taxon>Bacteroidota</taxon>
        <taxon>Bacteroidia</taxon>
        <taxon>Bacteroidales</taxon>
        <taxon>Candidatus Pullibacteroides</taxon>
    </lineage>
</organism>
<protein>
    <submittedName>
        <fullName evidence="2">Uncharacterized protein</fullName>
    </submittedName>
</protein>
<reference evidence="2" key="1">
    <citation type="submission" date="2020-10" db="EMBL/GenBank/DDBJ databases">
        <authorList>
            <person name="Gilroy R."/>
        </authorList>
    </citation>
    <scope>NUCLEOTIDE SEQUENCE</scope>
    <source>
        <strain evidence="2">2889</strain>
    </source>
</reference>
<sequence length="159" mass="16865">MLDLQLLTGHVVIRGQGEADKIANAAKGHIGLATPEKDGLMSKEDKAKMDSLSDFSFGDEAGTVCEGNDPRLSDARPAAGGNADSVGGIAAGMLETKEGAQAKINAALEVVKKYIDEHGGSSQWATWETPIETAGNWPGYGTVYAEWKDWEVNDTNNNQ</sequence>
<dbReference type="EMBL" id="JADIMZ010000086">
    <property type="protein sequence ID" value="MBO8432747.1"/>
    <property type="molecule type" value="Genomic_DNA"/>
</dbReference>
<evidence type="ECO:0000313" key="3">
    <source>
        <dbReference type="Proteomes" id="UP000823612"/>
    </source>
</evidence>
<dbReference type="Proteomes" id="UP000823612">
    <property type="component" value="Unassembled WGS sequence"/>
</dbReference>